<evidence type="ECO:0000259" key="6">
    <source>
        <dbReference type="Pfam" id="PF00151"/>
    </source>
</evidence>
<dbReference type="EnsemblMetazoa" id="XM_014392005.2">
    <property type="protein sequence ID" value="XP_014247491.1"/>
    <property type="gene ID" value="LOC106665532"/>
</dbReference>
<reference evidence="7" key="1">
    <citation type="submission" date="2022-01" db="UniProtKB">
        <authorList>
            <consortium name="EnsemblMetazoa"/>
        </authorList>
    </citation>
    <scope>IDENTIFICATION</scope>
</reference>
<evidence type="ECO:0000256" key="1">
    <source>
        <dbReference type="ARBA" id="ARBA00004613"/>
    </source>
</evidence>
<evidence type="ECO:0000313" key="8">
    <source>
        <dbReference type="Proteomes" id="UP000494040"/>
    </source>
</evidence>
<dbReference type="GO" id="GO:0016042">
    <property type="term" value="P:lipid catabolic process"/>
    <property type="evidence" value="ECO:0007669"/>
    <property type="project" value="TreeGrafter"/>
</dbReference>
<protein>
    <recommendedName>
        <fullName evidence="6">Lipase domain-containing protein</fullName>
    </recommendedName>
</protein>
<dbReference type="Gene3D" id="3.40.50.1820">
    <property type="entry name" value="alpha/beta hydrolase"/>
    <property type="match status" value="1"/>
</dbReference>
<dbReference type="GO" id="GO:0017171">
    <property type="term" value="F:serine hydrolase activity"/>
    <property type="evidence" value="ECO:0007669"/>
    <property type="project" value="TreeGrafter"/>
</dbReference>
<name>A0A8I6RLP5_CIMLE</name>
<dbReference type="GO" id="GO:0005615">
    <property type="term" value="C:extracellular space"/>
    <property type="evidence" value="ECO:0007669"/>
    <property type="project" value="TreeGrafter"/>
</dbReference>
<feature type="signal peptide" evidence="5">
    <location>
        <begin position="1"/>
        <end position="24"/>
    </location>
</feature>
<evidence type="ECO:0000256" key="4">
    <source>
        <dbReference type="RuleBase" id="RU004262"/>
    </source>
</evidence>
<dbReference type="InterPro" id="IPR029058">
    <property type="entry name" value="AB_hydrolase_fold"/>
</dbReference>
<evidence type="ECO:0000256" key="2">
    <source>
        <dbReference type="ARBA" id="ARBA00010701"/>
    </source>
</evidence>
<evidence type="ECO:0000313" key="7">
    <source>
        <dbReference type="EnsemblMetazoa" id="XP_014247491.1"/>
    </source>
</evidence>
<evidence type="ECO:0000256" key="3">
    <source>
        <dbReference type="ARBA" id="ARBA00022525"/>
    </source>
</evidence>
<organism evidence="7 8">
    <name type="scientific">Cimex lectularius</name>
    <name type="common">Bed bug</name>
    <name type="synonym">Acanthia lectularia</name>
    <dbReference type="NCBI Taxonomy" id="79782"/>
    <lineage>
        <taxon>Eukaryota</taxon>
        <taxon>Metazoa</taxon>
        <taxon>Ecdysozoa</taxon>
        <taxon>Arthropoda</taxon>
        <taxon>Hexapoda</taxon>
        <taxon>Insecta</taxon>
        <taxon>Pterygota</taxon>
        <taxon>Neoptera</taxon>
        <taxon>Paraneoptera</taxon>
        <taxon>Hemiptera</taxon>
        <taxon>Heteroptera</taxon>
        <taxon>Panheteroptera</taxon>
        <taxon>Cimicomorpha</taxon>
        <taxon>Cimicidae</taxon>
        <taxon>Cimex</taxon>
    </lineage>
</organism>
<feature type="chain" id="PRO_5035274958" description="Lipase domain-containing protein" evidence="5">
    <location>
        <begin position="25"/>
        <end position="330"/>
    </location>
</feature>
<proteinExistence type="inferred from homology"/>
<dbReference type="GO" id="GO:0016298">
    <property type="term" value="F:lipase activity"/>
    <property type="evidence" value="ECO:0007669"/>
    <property type="project" value="InterPro"/>
</dbReference>
<dbReference type="PROSITE" id="PS51257">
    <property type="entry name" value="PROKAR_LIPOPROTEIN"/>
    <property type="match status" value="1"/>
</dbReference>
<dbReference type="AlphaFoldDB" id="A0A8I6RLP5"/>
<dbReference type="RefSeq" id="XP_014247491.1">
    <property type="nucleotide sequence ID" value="XM_014392005.2"/>
</dbReference>
<dbReference type="PANTHER" id="PTHR11610">
    <property type="entry name" value="LIPASE"/>
    <property type="match status" value="1"/>
</dbReference>
<dbReference type="PANTHER" id="PTHR11610:SF173">
    <property type="entry name" value="LIPASE DOMAIN-CONTAINING PROTEIN-RELATED"/>
    <property type="match status" value="1"/>
</dbReference>
<dbReference type="SUPFAM" id="SSF53474">
    <property type="entry name" value="alpha/beta-Hydrolases"/>
    <property type="match status" value="1"/>
</dbReference>
<keyword evidence="3" id="KW-0964">Secreted</keyword>
<evidence type="ECO:0000256" key="5">
    <source>
        <dbReference type="SAM" id="SignalP"/>
    </source>
</evidence>
<keyword evidence="8" id="KW-1185">Reference proteome</keyword>
<dbReference type="GeneID" id="106665532"/>
<dbReference type="Pfam" id="PF00151">
    <property type="entry name" value="Lipase"/>
    <property type="match status" value="1"/>
</dbReference>
<dbReference type="InterPro" id="IPR000734">
    <property type="entry name" value="TAG_lipase"/>
</dbReference>
<dbReference type="InterPro" id="IPR013818">
    <property type="entry name" value="Lipase"/>
</dbReference>
<keyword evidence="5" id="KW-0732">Signal</keyword>
<dbReference type="OMA" id="ETINNDC"/>
<feature type="domain" description="Lipase" evidence="6">
    <location>
        <begin position="42"/>
        <end position="299"/>
    </location>
</feature>
<comment type="similarity">
    <text evidence="2 4">Belongs to the AB hydrolase superfamily. Lipase family.</text>
</comment>
<sequence>MVELNKITYFAIFSLYFLSSSVSASCISASVSDEPFYVARKMTFHLYTRNTHTEYTLHGISGLKKKFSSEKLTKILVHGWHNGLNSTFVSTLHNAYLERYDANVIVVDWSKYASCYNYLKSKESISAVGKAIAFMIMELEEKTGLNLNRTHMIGFSLGAHVSGIAGMFLKSGRLFRITGLDPAGPFFSIENLFMLNKDSAQFVDVIHTSMRAAGTRYKLGHVDFYPNGGTSGFNVLRSHRDAYEYFSESIANKRKFLAKRCESWAHFKSDNCPYFQFTDMGEYVSTDVEGRFFLQTNLYPPYARNTESAFYSTKVNIKRYLGIIGYLFDY</sequence>
<comment type="subcellular location">
    <subcellularLocation>
        <location evidence="1">Secreted</location>
    </subcellularLocation>
</comment>
<dbReference type="OrthoDB" id="199913at2759"/>
<accession>A0A8I6RLP5</accession>
<dbReference type="PRINTS" id="PR00821">
    <property type="entry name" value="TAGLIPASE"/>
</dbReference>
<dbReference type="KEGG" id="clec:106665532"/>
<dbReference type="Proteomes" id="UP000494040">
    <property type="component" value="Unassembled WGS sequence"/>
</dbReference>